<keyword evidence="2" id="KW-1185">Reference proteome</keyword>
<name>A0AAV7PIJ2_PLEWA</name>
<comment type="caution">
    <text evidence="1">The sequence shown here is derived from an EMBL/GenBank/DDBJ whole genome shotgun (WGS) entry which is preliminary data.</text>
</comment>
<dbReference type="AlphaFoldDB" id="A0AAV7PIJ2"/>
<accession>A0AAV7PIJ2</accession>
<reference evidence="1" key="1">
    <citation type="journal article" date="2022" name="bioRxiv">
        <title>Sequencing and chromosome-scale assembly of the giantPleurodeles waltlgenome.</title>
        <authorList>
            <person name="Brown T."/>
            <person name="Elewa A."/>
            <person name="Iarovenko S."/>
            <person name="Subramanian E."/>
            <person name="Araus A.J."/>
            <person name="Petzold A."/>
            <person name="Susuki M."/>
            <person name="Suzuki K.-i.T."/>
            <person name="Hayashi T."/>
            <person name="Toyoda A."/>
            <person name="Oliveira C."/>
            <person name="Osipova E."/>
            <person name="Leigh N.D."/>
            <person name="Simon A."/>
            <person name="Yun M.H."/>
        </authorList>
    </citation>
    <scope>NUCLEOTIDE SEQUENCE</scope>
    <source>
        <strain evidence="1">20211129_DDA</strain>
        <tissue evidence="1">Liver</tissue>
    </source>
</reference>
<gene>
    <name evidence="1" type="ORF">NDU88_005584</name>
</gene>
<sequence>MTPRGRALGVQDPRLQRLAAKPLAYQPSGLTSASKRLLGAHPRKGMCSPESILEELPETCQAQLNARTPYAAYQVNGQPSMLEKPAGLSIENKQACDTVR</sequence>
<proteinExistence type="predicted"/>
<evidence type="ECO:0000313" key="1">
    <source>
        <dbReference type="EMBL" id="KAJ1127181.1"/>
    </source>
</evidence>
<protein>
    <submittedName>
        <fullName evidence="1">Uncharacterized protein</fullName>
    </submittedName>
</protein>
<dbReference type="Proteomes" id="UP001066276">
    <property type="component" value="Chromosome 7"/>
</dbReference>
<organism evidence="1 2">
    <name type="scientific">Pleurodeles waltl</name>
    <name type="common">Iberian ribbed newt</name>
    <dbReference type="NCBI Taxonomy" id="8319"/>
    <lineage>
        <taxon>Eukaryota</taxon>
        <taxon>Metazoa</taxon>
        <taxon>Chordata</taxon>
        <taxon>Craniata</taxon>
        <taxon>Vertebrata</taxon>
        <taxon>Euteleostomi</taxon>
        <taxon>Amphibia</taxon>
        <taxon>Batrachia</taxon>
        <taxon>Caudata</taxon>
        <taxon>Salamandroidea</taxon>
        <taxon>Salamandridae</taxon>
        <taxon>Pleurodelinae</taxon>
        <taxon>Pleurodeles</taxon>
    </lineage>
</organism>
<evidence type="ECO:0000313" key="2">
    <source>
        <dbReference type="Proteomes" id="UP001066276"/>
    </source>
</evidence>
<dbReference type="EMBL" id="JANPWB010000011">
    <property type="protein sequence ID" value="KAJ1127181.1"/>
    <property type="molecule type" value="Genomic_DNA"/>
</dbReference>